<evidence type="ECO:0000259" key="3">
    <source>
        <dbReference type="SMART" id="SM00198"/>
    </source>
</evidence>
<feature type="domain" description="SCP" evidence="3">
    <location>
        <begin position="58"/>
        <end position="245"/>
    </location>
</feature>
<feature type="chain" id="PRO_5042215159" evidence="2">
    <location>
        <begin position="23"/>
        <end position="424"/>
    </location>
</feature>
<evidence type="ECO:0000256" key="1">
    <source>
        <dbReference type="SAM" id="MobiDB-lite"/>
    </source>
</evidence>
<dbReference type="SMART" id="SM00198">
    <property type="entry name" value="SCP"/>
    <property type="match status" value="1"/>
</dbReference>
<protein>
    <submittedName>
        <fullName evidence="4">Venom allergen 3</fullName>
    </submittedName>
</protein>
<feature type="compositionally biased region" description="Pro residues" evidence="1">
    <location>
        <begin position="267"/>
        <end position="308"/>
    </location>
</feature>
<dbReference type="EMBL" id="JAHWGI010001411">
    <property type="protein sequence ID" value="KAK3930547.1"/>
    <property type="molecule type" value="Genomic_DNA"/>
</dbReference>
<feature type="compositionally biased region" description="Gly residues" evidence="1">
    <location>
        <begin position="356"/>
        <end position="374"/>
    </location>
</feature>
<evidence type="ECO:0000313" key="5">
    <source>
        <dbReference type="Proteomes" id="UP001219518"/>
    </source>
</evidence>
<dbReference type="Gene3D" id="3.40.33.10">
    <property type="entry name" value="CAP"/>
    <property type="match status" value="1"/>
</dbReference>
<dbReference type="InterPro" id="IPR014044">
    <property type="entry name" value="CAP_dom"/>
</dbReference>
<proteinExistence type="predicted"/>
<dbReference type="InterPro" id="IPR035940">
    <property type="entry name" value="CAP_sf"/>
</dbReference>
<keyword evidence="2" id="KW-0732">Signal</keyword>
<dbReference type="GO" id="GO:0005576">
    <property type="term" value="C:extracellular region"/>
    <property type="evidence" value="ECO:0007669"/>
    <property type="project" value="UniProtKB-SubCell"/>
</dbReference>
<keyword evidence="5" id="KW-1185">Reference proteome</keyword>
<reference evidence="4" key="2">
    <citation type="journal article" date="2023" name="BMC Genomics">
        <title>Pest status, molecular evolution, and epigenetic factors derived from the genome assembly of Frankliniella fusca, a thysanopteran phytovirus vector.</title>
        <authorList>
            <person name="Catto M.A."/>
            <person name="Labadie P.E."/>
            <person name="Jacobson A.L."/>
            <person name="Kennedy G.G."/>
            <person name="Srinivasan R."/>
            <person name="Hunt B.G."/>
        </authorList>
    </citation>
    <scope>NUCLEOTIDE SEQUENCE</scope>
    <source>
        <strain evidence="4">PL_HMW_Pooled</strain>
    </source>
</reference>
<dbReference type="Pfam" id="PF00188">
    <property type="entry name" value="CAP"/>
    <property type="match status" value="1"/>
</dbReference>
<feature type="signal peptide" evidence="2">
    <location>
        <begin position="1"/>
        <end position="22"/>
    </location>
</feature>
<comment type="caution">
    <text evidence="4">The sequence shown here is derived from an EMBL/GenBank/DDBJ whole genome shotgun (WGS) entry which is preliminary data.</text>
</comment>
<accession>A0AAE1LU77</accession>
<organism evidence="4 5">
    <name type="scientific">Frankliniella fusca</name>
    <dbReference type="NCBI Taxonomy" id="407009"/>
    <lineage>
        <taxon>Eukaryota</taxon>
        <taxon>Metazoa</taxon>
        <taxon>Ecdysozoa</taxon>
        <taxon>Arthropoda</taxon>
        <taxon>Hexapoda</taxon>
        <taxon>Insecta</taxon>
        <taxon>Pterygota</taxon>
        <taxon>Neoptera</taxon>
        <taxon>Paraneoptera</taxon>
        <taxon>Thysanoptera</taxon>
        <taxon>Terebrantia</taxon>
        <taxon>Thripoidea</taxon>
        <taxon>Thripidae</taxon>
        <taxon>Frankliniella</taxon>
    </lineage>
</organism>
<dbReference type="Proteomes" id="UP001219518">
    <property type="component" value="Unassembled WGS sequence"/>
</dbReference>
<dbReference type="AlphaFoldDB" id="A0AAE1LU77"/>
<evidence type="ECO:0000256" key="2">
    <source>
        <dbReference type="SAM" id="SignalP"/>
    </source>
</evidence>
<name>A0AAE1LU77_9NEOP</name>
<dbReference type="CDD" id="cd05380">
    <property type="entry name" value="CAP_euk"/>
    <property type="match status" value="1"/>
</dbReference>
<dbReference type="SUPFAM" id="SSF55797">
    <property type="entry name" value="PR-1-like"/>
    <property type="match status" value="1"/>
</dbReference>
<gene>
    <name evidence="4" type="ORF">KUF71_005281</name>
</gene>
<reference evidence="4" key="1">
    <citation type="submission" date="2021-07" db="EMBL/GenBank/DDBJ databases">
        <authorList>
            <person name="Catto M.A."/>
            <person name="Jacobson A."/>
            <person name="Kennedy G."/>
            <person name="Labadie P."/>
            <person name="Hunt B.G."/>
            <person name="Srinivasan R."/>
        </authorList>
    </citation>
    <scope>NUCLEOTIDE SEQUENCE</scope>
    <source>
        <strain evidence="4">PL_HMW_Pooled</strain>
        <tissue evidence="4">Head</tissue>
    </source>
</reference>
<evidence type="ECO:0000313" key="4">
    <source>
        <dbReference type="EMBL" id="KAK3930547.1"/>
    </source>
</evidence>
<sequence length="424" mass="44718">MAGTRAALVVTALLTLTTNTLAATDGSYCNLCPDHTMCLFKEPASRCRSFFSRDLSWLERRSAVHAHNVLRNRVAAGDEFRGRWGQAQPAAANMRKLVHQATRLLEGETTLTLRVWDEELATMARRWASQCVFAQDSCRTSEDGTAVAQNMFMQMLPTGYTLPTNVSVASAVATWYSEVDEYDGRLSYQPYSYNAPAWHYTLLIWARSSRVGCGFADYSSQSPMQTSVPTRLIVCNYKEAGNVPGAPVYVAGTPLSQCESGSQILSPPLPPPPQPPASSAPPTMPPVLAPVLPTLPPPPPPPLPPPAVTNPEEDGTEAPWESDPAFDPDAWVEELSARRSGAAGAAGVWSGAAGGGGGGGWGPGPGPAVGGSLGWAGAPAGRPPGMGRAPVGRMAARPRPPGGRQDTGGEAADVDDLMYPALCP</sequence>
<dbReference type="PANTHER" id="PTHR10334">
    <property type="entry name" value="CYSTEINE-RICH SECRETORY PROTEIN-RELATED"/>
    <property type="match status" value="1"/>
</dbReference>
<dbReference type="InterPro" id="IPR001283">
    <property type="entry name" value="CRISP-related"/>
</dbReference>
<feature type="region of interest" description="Disordered" evidence="1">
    <location>
        <begin position="260"/>
        <end position="326"/>
    </location>
</feature>
<feature type="region of interest" description="Disordered" evidence="1">
    <location>
        <begin position="356"/>
        <end position="424"/>
    </location>
</feature>
<feature type="compositionally biased region" description="Low complexity" evidence="1">
    <location>
        <begin position="375"/>
        <end position="397"/>
    </location>
</feature>
<dbReference type="PRINTS" id="PR00837">
    <property type="entry name" value="V5TPXLIKE"/>
</dbReference>